<sequence>MYEAAFVVAVIMALTQFVKGYIPGKYAPLVTLVLGIVAGIVYLPAANIQEGIMNGVIIALSANGMFDVTKMLHKTTL</sequence>
<keyword evidence="3" id="KW-1185">Reference proteome</keyword>
<evidence type="ECO:0000313" key="2">
    <source>
        <dbReference type="EMBL" id="SFH22825.1"/>
    </source>
</evidence>
<dbReference type="EMBL" id="FOOX01000020">
    <property type="protein sequence ID" value="SFH22825.1"/>
    <property type="molecule type" value="Genomic_DNA"/>
</dbReference>
<feature type="transmembrane region" description="Helical" evidence="1">
    <location>
        <begin position="30"/>
        <end position="48"/>
    </location>
</feature>
<keyword evidence="1" id="KW-0472">Membrane</keyword>
<accession>A0A1I2YB29</accession>
<evidence type="ECO:0000313" key="3">
    <source>
        <dbReference type="Proteomes" id="UP000199337"/>
    </source>
</evidence>
<dbReference type="AlphaFoldDB" id="A0A1I2YB29"/>
<evidence type="ECO:0008006" key="4">
    <source>
        <dbReference type="Google" id="ProtNLM"/>
    </source>
</evidence>
<keyword evidence="1" id="KW-1133">Transmembrane helix</keyword>
<dbReference type="RefSeq" id="WP_092474321.1">
    <property type="nucleotide sequence ID" value="NZ_FOOX01000020.1"/>
</dbReference>
<reference evidence="3" key="1">
    <citation type="submission" date="2016-10" db="EMBL/GenBank/DDBJ databases">
        <authorList>
            <person name="Varghese N."/>
            <person name="Submissions S."/>
        </authorList>
    </citation>
    <scope>NUCLEOTIDE SEQUENCE [LARGE SCALE GENOMIC DNA]</scope>
    <source>
        <strain evidence="3">DSM 17038</strain>
    </source>
</reference>
<organism evidence="2 3">
    <name type="scientific">Desulfotruncus arcticus DSM 17038</name>
    <dbReference type="NCBI Taxonomy" id="1121424"/>
    <lineage>
        <taxon>Bacteria</taxon>
        <taxon>Bacillati</taxon>
        <taxon>Bacillota</taxon>
        <taxon>Clostridia</taxon>
        <taxon>Eubacteriales</taxon>
        <taxon>Desulfallaceae</taxon>
        <taxon>Desulfotruncus</taxon>
    </lineage>
</organism>
<dbReference type="OrthoDB" id="1730036at2"/>
<proteinExistence type="predicted"/>
<keyword evidence="1" id="KW-0812">Transmembrane</keyword>
<evidence type="ECO:0000256" key="1">
    <source>
        <dbReference type="SAM" id="Phobius"/>
    </source>
</evidence>
<dbReference type="STRING" id="341036.SAMN05660649_04357"/>
<protein>
    <recommendedName>
        <fullName evidence="4">Holin</fullName>
    </recommendedName>
</protein>
<name>A0A1I2YB29_9FIRM</name>
<dbReference type="Proteomes" id="UP000199337">
    <property type="component" value="Unassembled WGS sequence"/>
</dbReference>
<gene>
    <name evidence="2" type="ORF">SAMN05660649_04357</name>
</gene>